<dbReference type="PANTHER" id="PTHR16019:SF5">
    <property type="entry name" value="BSD DOMAIN-CONTAINING PROTEIN 1"/>
    <property type="match status" value="1"/>
</dbReference>
<evidence type="ECO:0000256" key="1">
    <source>
        <dbReference type="SAM" id="MobiDB-lite"/>
    </source>
</evidence>
<evidence type="ECO:0000259" key="2">
    <source>
        <dbReference type="PROSITE" id="PS50858"/>
    </source>
</evidence>
<dbReference type="PROSITE" id="PS50858">
    <property type="entry name" value="BSD"/>
    <property type="match status" value="1"/>
</dbReference>
<reference evidence="3" key="1">
    <citation type="submission" date="2021-02" db="EMBL/GenBank/DDBJ databases">
        <authorList>
            <person name="Nowell W R."/>
        </authorList>
    </citation>
    <scope>NUCLEOTIDE SEQUENCE</scope>
</reference>
<dbReference type="Proteomes" id="UP000663869">
    <property type="component" value="Unassembled WGS sequence"/>
</dbReference>
<dbReference type="InterPro" id="IPR005607">
    <property type="entry name" value="BSD_dom"/>
</dbReference>
<feature type="domain" description="BSD" evidence="2">
    <location>
        <begin position="114"/>
        <end position="166"/>
    </location>
</feature>
<dbReference type="GO" id="GO:0005737">
    <property type="term" value="C:cytoplasm"/>
    <property type="evidence" value="ECO:0007669"/>
    <property type="project" value="TreeGrafter"/>
</dbReference>
<feature type="compositionally biased region" description="Basic and acidic residues" evidence="1">
    <location>
        <begin position="216"/>
        <end position="276"/>
    </location>
</feature>
<organism evidence="3 4">
    <name type="scientific">Rotaria socialis</name>
    <dbReference type="NCBI Taxonomy" id="392032"/>
    <lineage>
        <taxon>Eukaryota</taxon>
        <taxon>Metazoa</taxon>
        <taxon>Spiralia</taxon>
        <taxon>Gnathifera</taxon>
        <taxon>Rotifera</taxon>
        <taxon>Eurotatoria</taxon>
        <taxon>Bdelloidea</taxon>
        <taxon>Philodinida</taxon>
        <taxon>Philodinidae</taxon>
        <taxon>Rotaria</taxon>
    </lineage>
</organism>
<evidence type="ECO:0000313" key="4">
    <source>
        <dbReference type="Proteomes" id="UP000663869"/>
    </source>
</evidence>
<sequence length="383" mass="44010">MSSWFTSVIQSVRDKSVDALDFVRRDLAEFTTTVKSDTEIYLNQVANQDMGELGFNRLVSKLSGPAKADTDNGKHIHATPSFDRIHNELARLQNDESTYLSDPIPDEAYETWRQTTNFNVEARKGDISRLLIDVPHVRSYYARFVPAQTTHVDFWSRYYYRLHLIEEEETRRTQLLRRAHEICSENNDNTGKNNENDWDEPDDEWSKEPSSATQESTEKIIPMEKQESRDETVPTEKQESRDEIVPTEKQESRDEIVPTEKQESRDEIVPMEKQESIQESPAVEYQQELAIVKEDLEITPNERKESDTVSGDSWEREFDEADVTSPVVAIASHAEPLTESKETTTSESLSSSTVTTTTTTTPLLSSPNNKTPNEFDDDWESWA</sequence>
<feature type="compositionally biased region" description="Acidic residues" evidence="1">
    <location>
        <begin position="196"/>
        <end position="205"/>
    </location>
</feature>
<feature type="compositionally biased region" description="Low complexity" evidence="1">
    <location>
        <begin position="345"/>
        <end position="367"/>
    </location>
</feature>
<dbReference type="Pfam" id="PF03909">
    <property type="entry name" value="BSD"/>
    <property type="match status" value="1"/>
</dbReference>
<dbReference type="SUPFAM" id="SSF140383">
    <property type="entry name" value="BSD domain-like"/>
    <property type="match status" value="1"/>
</dbReference>
<feature type="compositionally biased region" description="Acidic residues" evidence="1">
    <location>
        <begin position="374"/>
        <end position="383"/>
    </location>
</feature>
<name>A0A818RQI7_9BILA</name>
<dbReference type="EMBL" id="CAJNYU010003219">
    <property type="protein sequence ID" value="CAF3652674.1"/>
    <property type="molecule type" value="Genomic_DNA"/>
</dbReference>
<dbReference type="AlphaFoldDB" id="A0A818RQI7"/>
<feature type="region of interest" description="Disordered" evidence="1">
    <location>
        <begin position="185"/>
        <end position="383"/>
    </location>
</feature>
<dbReference type="InterPro" id="IPR051494">
    <property type="entry name" value="BSD_domain-containing"/>
</dbReference>
<evidence type="ECO:0000313" key="3">
    <source>
        <dbReference type="EMBL" id="CAF3652674.1"/>
    </source>
</evidence>
<accession>A0A818RQI7</accession>
<comment type="caution">
    <text evidence="3">The sequence shown here is derived from an EMBL/GenBank/DDBJ whole genome shotgun (WGS) entry which is preliminary data.</text>
</comment>
<proteinExistence type="predicted"/>
<dbReference type="InterPro" id="IPR035925">
    <property type="entry name" value="BSD_dom_sf"/>
</dbReference>
<feature type="compositionally biased region" description="Basic and acidic residues" evidence="1">
    <location>
        <begin position="291"/>
        <end position="307"/>
    </location>
</feature>
<dbReference type="Gene3D" id="1.10.3970.10">
    <property type="entry name" value="BSD domain"/>
    <property type="match status" value="1"/>
</dbReference>
<dbReference type="PANTHER" id="PTHR16019">
    <property type="entry name" value="SYNAPSE-ASSOCIATED PROTEIN"/>
    <property type="match status" value="1"/>
</dbReference>
<gene>
    <name evidence="3" type="ORF">FME351_LOCUS24594</name>
</gene>
<dbReference type="SMART" id="SM00751">
    <property type="entry name" value="BSD"/>
    <property type="match status" value="1"/>
</dbReference>
<protein>
    <recommendedName>
        <fullName evidence="2">BSD domain-containing protein</fullName>
    </recommendedName>
</protein>